<evidence type="ECO:0000259" key="4">
    <source>
        <dbReference type="Pfam" id="PF01881"/>
    </source>
</evidence>
<dbReference type="PANTHER" id="PTHR36984">
    <property type="entry name" value="CRISPR-ASSOCIATED ENDORIBONUCLEASE CAS6 1"/>
    <property type="match status" value="1"/>
</dbReference>
<dbReference type="OrthoDB" id="4527536at2"/>
<gene>
    <name evidence="5" type="ORF">FHX37_2189</name>
</gene>
<reference evidence="5 6" key="1">
    <citation type="submission" date="2019-06" db="EMBL/GenBank/DDBJ databases">
        <title>Sequencing the genomes of 1000 actinobacteria strains.</title>
        <authorList>
            <person name="Klenk H.-P."/>
        </authorList>
    </citation>
    <scope>NUCLEOTIDE SEQUENCE [LARGE SCALE GENOMIC DNA]</scope>
    <source>
        <strain evidence="5 6">DSM 45015</strain>
    </source>
</reference>
<dbReference type="Pfam" id="PF01881">
    <property type="entry name" value="Cas_Cas6_C"/>
    <property type="match status" value="1"/>
</dbReference>
<dbReference type="AlphaFoldDB" id="A0A543NKC8"/>
<organism evidence="5 6">
    <name type="scientific">Haloactinospora alba</name>
    <dbReference type="NCBI Taxonomy" id="405555"/>
    <lineage>
        <taxon>Bacteria</taxon>
        <taxon>Bacillati</taxon>
        <taxon>Actinomycetota</taxon>
        <taxon>Actinomycetes</taxon>
        <taxon>Streptosporangiales</taxon>
        <taxon>Nocardiopsidaceae</taxon>
        <taxon>Haloactinospora</taxon>
    </lineage>
</organism>
<accession>A0A543NKC8</accession>
<dbReference type="CDD" id="cd21140">
    <property type="entry name" value="Cas6_I-like"/>
    <property type="match status" value="1"/>
</dbReference>
<dbReference type="GO" id="GO:0016788">
    <property type="term" value="F:hydrolase activity, acting on ester bonds"/>
    <property type="evidence" value="ECO:0007669"/>
    <property type="project" value="InterPro"/>
</dbReference>
<dbReference type="Gene3D" id="3.30.70.1900">
    <property type="match status" value="1"/>
</dbReference>
<dbReference type="Gene3D" id="3.30.70.1890">
    <property type="match status" value="1"/>
</dbReference>
<feature type="domain" description="CRISPR associated protein Cas6 C-terminal" evidence="4">
    <location>
        <begin position="121"/>
        <end position="228"/>
    </location>
</feature>
<dbReference type="Proteomes" id="UP000317422">
    <property type="component" value="Unassembled WGS sequence"/>
</dbReference>
<evidence type="ECO:0000313" key="6">
    <source>
        <dbReference type="Proteomes" id="UP000317422"/>
    </source>
</evidence>
<dbReference type="InterPro" id="IPR010156">
    <property type="entry name" value="CRISPR-assoc_prot_Cas6"/>
</dbReference>
<comment type="caution">
    <text evidence="5">The sequence shown here is derived from an EMBL/GenBank/DDBJ whole genome shotgun (WGS) entry which is preliminary data.</text>
</comment>
<dbReference type="RefSeq" id="WP_141923765.1">
    <property type="nucleotide sequence ID" value="NZ_VFQC01000001.1"/>
</dbReference>
<dbReference type="NCBIfam" id="TIGR01877">
    <property type="entry name" value="cas_cas6"/>
    <property type="match status" value="1"/>
</dbReference>
<keyword evidence="6" id="KW-1185">Reference proteome</keyword>
<dbReference type="InterPro" id="IPR045747">
    <property type="entry name" value="CRISPR-assoc_prot_Cas6_N_sf"/>
</dbReference>
<proteinExistence type="inferred from homology"/>
<dbReference type="InterPro" id="IPR049435">
    <property type="entry name" value="Cas_Cas6_C"/>
</dbReference>
<keyword evidence="3" id="KW-0051">Antiviral defense</keyword>
<dbReference type="GO" id="GO:0003723">
    <property type="term" value="F:RNA binding"/>
    <property type="evidence" value="ECO:0007669"/>
    <property type="project" value="UniProtKB-KW"/>
</dbReference>
<dbReference type="EMBL" id="VFQC01000001">
    <property type="protein sequence ID" value="TQN32239.1"/>
    <property type="molecule type" value="Genomic_DNA"/>
</dbReference>
<comment type="similarity">
    <text evidence="1">Belongs to the CRISPR-associated protein Cas6/Cse3/CasE family.</text>
</comment>
<sequence length="229" mass="24381">MRFRVDVAAAEPEMAWTDVHGAARSVVYDLISAQDAELATQLHDTGWNNSPLRPVGIRPPVFPNAARVKGRYATAGAGLLQLSSPVPRIAACLLAGAAQRSDLRWGSSPLAVQGVQVAATPDHTGGEAVLETATPVVVKHDGRFLLPDDPGFTHRLEHNTAHKADVLGLDNEVDITVLDSGPRRRFSTPKGFRIGARVSVRMAAAPPLLDAIHDWGLGLATNQGFGWIA</sequence>
<evidence type="ECO:0000256" key="1">
    <source>
        <dbReference type="ARBA" id="ARBA00005937"/>
    </source>
</evidence>
<keyword evidence="2" id="KW-0694">RNA-binding</keyword>
<protein>
    <submittedName>
        <fullName evidence="5">CRISPR-associated endoribonuclease Cas6</fullName>
    </submittedName>
</protein>
<evidence type="ECO:0000313" key="5">
    <source>
        <dbReference type="EMBL" id="TQN32239.1"/>
    </source>
</evidence>
<evidence type="ECO:0000256" key="3">
    <source>
        <dbReference type="ARBA" id="ARBA00023118"/>
    </source>
</evidence>
<name>A0A543NKC8_9ACTN</name>
<dbReference type="GO" id="GO:0051607">
    <property type="term" value="P:defense response to virus"/>
    <property type="evidence" value="ECO:0007669"/>
    <property type="project" value="UniProtKB-KW"/>
</dbReference>
<dbReference type="PANTHER" id="PTHR36984:SF1">
    <property type="entry name" value="CRISPR-ASSOCIATED ENDORIBONUCLEASE CAS6 1"/>
    <property type="match status" value="1"/>
</dbReference>
<evidence type="ECO:0000256" key="2">
    <source>
        <dbReference type="ARBA" id="ARBA00022884"/>
    </source>
</evidence>